<protein>
    <submittedName>
        <fullName evidence="3">Jg23645 protein</fullName>
    </submittedName>
</protein>
<dbReference type="GO" id="GO:0046872">
    <property type="term" value="F:metal ion binding"/>
    <property type="evidence" value="ECO:0007669"/>
    <property type="project" value="InterPro"/>
</dbReference>
<evidence type="ECO:0000259" key="2">
    <source>
        <dbReference type="PROSITE" id="PS51043"/>
    </source>
</evidence>
<comment type="similarity">
    <text evidence="1">Belongs to the PA-PLA1 family.</text>
</comment>
<dbReference type="PROSITE" id="PS51043">
    <property type="entry name" value="DDHD"/>
    <property type="match status" value="1"/>
</dbReference>
<evidence type="ECO:0000313" key="3">
    <source>
        <dbReference type="EMBL" id="CAH2210257.1"/>
    </source>
</evidence>
<organism evidence="3 4">
    <name type="scientific">Pararge aegeria aegeria</name>
    <dbReference type="NCBI Taxonomy" id="348720"/>
    <lineage>
        <taxon>Eukaryota</taxon>
        <taxon>Metazoa</taxon>
        <taxon>Ecdysozoa</taxon>
        <taxon>Arthropoda</taxon>
        <taxon>Hexapoda</taxon>
        <taxon>Insecta</taxon>
        <taxon>Pterygota</taxon>
        <taxon>Neoptera</taxon>
        <taxon>Endopterygota</taxon>
        <taxon>Lepidoptera</taxon>
        <taxon>Glossata</taxon>
        <taxon>Ditrysia</taxon>
        <taxon>Papilionoidea</taxon>
        <taxon>Nymphalidae</taxon>
        <taxon>Satyrinae</taxon>
        <taxon>Satyrini</taxon>
        <taxon>Parargina</taxon>
        <taxon>Pararge</taxon>
    </lineage>
</organism>
<dbReference type="GO" id="GO:0004620">
    <property type="term" value="F:phospholipase activity"/>
    <property type="evidence" value="ECO:0007669"/>
    <property type="project" value="TreeGrafter"/>
</dbReference>
<keyword evidence="4" id="KW-1185">Reference proteome</keyword>
<dbReference type="Pfam" id="PF02862">
    <property type="entry name" value="DDHD"/>
    <property type="match status" value="1"/>
</dbReference>
<proteinExistence type="inferred from homology"/>
<dbReference type="AlphaFoldDB" id="A0A8S4QJM9"/>
<dbReference type="PANTHER" id="PTHR23509">
    <property type="entry name" value="PA-PL1 PHOSPHOLIPASE FAMILY"/>
    <property type="match status" value="1"/>
</dbReference>
<sequence>LKDTMARVGADIKQKLVESIKSTWSSMWKTQPPPDTQLEKVVEEEIEKERLNAECKEDQIQDREITADMLGKLNGGRRIDHVLQEAPFEMINEYLFAMSSHNYKFCPVPL</sequence>
<evidence type="ECO:0000313" key="4">
    <source>
        <dbReference type="Proteomes" id="UP000838756"/>
    </source>
</evidence>
<dbReference type="InterPro" id="IPR004177">
    <property type="entry name" value="DDHD_dom"/>
</dbReference>
<gene>
    <name evidence="3" type="primary">jg23645</name>
    <name evidence="3" type="ORF">PAEG_LOCUS2168</name>
</gene>
<feature type="non-terminal residue" evidence="3">
    <location>
        <position position="1"/>
    </location>
</feature>
<comment type="caution">
    <text evidence="3">The sequence shown here is derived from an EMBL/GenBank/DDBJ whole genome shotgun (WGS) entry which is preliminary data.</text>
</comment>
<dbReference type="OrthoDB" id="69269at2759"/>
<dbReference type="GO" id="GO:0030134">
    <property type="term" value="C:COPII-coated ER to Golgi transport vesicle"/>
    <property type="evidence" value="ECO:0007669"/>
    <property type="project" value="TreeGrafter"/>
</dbReference>
<dbReference type="PANTHER" id="PTHR23509:SF10">
    <property type="entry name" value="LD21067P"/>
    <property type="match status" value="1"/>
</dbReference>
<evidence type="ECO:0000256" key="1">
    <source>
        <dbReference type="ARBA" id="ARBA00038464"/>
    </source>
</evidence>
<dbReference type="Proteomes" id="UP000838756">
    <property type="component" value="Unassembled WGS sequence"/>
</dbReference>
<feature type="domain" description="DDHD" evidence="2">
    <location>
        <begin position="1"/>
        <end position="110"/>
    </location>
</feature>
<dbReference type="InterPro" id="IPR058055">
    <property type="entry name" value="PA-PLA1"/>
</dbReference>
<reference evidence="3" key="1">
    <citation type="submission" date="2022-03" db="EMBL/GenBank/DDBJ databases">
        <authorList>
            <person name="Lindestad O."/>
        </authorList>
    </citation>
    <scope>NUCLEOTIDE SEQUENCE</scope>
</reference>
<accession>A0A8S4QJM9</accession>
<dbReference type="EMBL" id="CAKXAJ010007054">
    <property type="protein sequence ID" value="CAH2210257.1"/>
    <property type="molecule type" value="Genomic_DNA"/>
</dbReference>
<name>A0A8S4QJM9_9NEOP</name>